<feature type="non-terminal residue" evidence="1">
    <location>
        <position position="1"/>
    </location>
</feature>
<evidence type="ECO:0000313" key="2">
    <source>
        <dbReference type="Proteomes" id="UP001207468"/>
    </source>
</evidence>
<evidence type="ECO:0000313" key="1">
    <source>
        <dbReference type="EMBL" id="KAI9510540.1"/>
    </source>
</evidence>
<sequence length="50" mass="5357">IRAGLLTGELAQPAQTLRVTRATARAFGQQEWALLVKRLAGWRAGLAGVL</sequence>
<name>A0ACC0UGV1_9AGAM</name>
<feature type="non-terminal residue" evidence="1">
    <location>
        <position position="50"/>
    </location>
</feature>
<protein>
    <submittedName>
        <fullName evidence="1">Uncharacterized protein</fullName>
    </submittedName>
</protein>
<gene>
    <name evidence="1" type="ORF">F5148DRAFT_967990</name>
</gene>
<accession>A0ACC0UGV1</accession>
<proteinExistence type="predicted"/>
<organism evidence="1 2">
    <name type="scientific">Russula earlei</name>
    <dbReference type="NCBI Taxonomy" id="71964"/>
    <lineage>
        <taxon>Eukaryota</taxon>
        <taxon>Fungi</taxon>
        <taxon>Dikarya</taxon>
        <taxon>Basidiomycota</taxon>
        <taxon>Agaricomycotina</taxon>
        <taxon>Agaricomycetes</taxon>
        <taxon>Russulales</taxon>
        <taxon>Russulaceae</taxon>
        <taxon>Russula</taxon>
    </lineage>
</organism>
<dbReference type="Proteomes" id="UP001207468">
    <property type="component" value="Unassembled WGS sequence"/>
</dbReference>
<keyword evidence="2" id="KW-1185">Reference proteome</keyword>
<reference evidence="1" key="1">
    <citation type="submission" date="2021-03" db="EMBL/GenBank/DDBJ databases">
        <title>Evolutionary priming and transition to the ectomycorrhizal habit in an iconic lineage of mushroom-forming fungi: is preadaptation a requirement?</title>
        <authorList>
            <consortium name="DOE Joint Genome Institute"/>
            <person name="Looney B.P."/>
            <person name="Miyauchi S."/>
            <person name="Morin E."/>
            <person name="Drula E."/>
            <person name="Courty P.E."/>
            <person name="Chicoki N."/>
            <person name="Fauchery L."/>
            <person name="Kohler A."/>
            <person name="Kuo A."/>
            <person name="LaButti K."/>
            <person name="Pangilinan J."/>
            <person name="Lipzen A."/>
            <person name="Riley R."/>
            <person name="Andreopoulos W."/>
            <person name="He G."/>
            <person name="Johnson J."/>
            <person name="Barry K.W."/>
            <person name="Grigoriev I.V."/>
            <person name="Nagy L."/>
            <person name="Hibbett D."/>
            <person name="Henrissat B."/>
            <person name="Matheny P.B."/>
            <person name="Labbe J."/>
            <person name="Martin A.F."/>
        </authorList>
    </citation>
    <scope>NUCLEOTIDE SEQUENCE</scope>
    <source>
        <strain evidence="1">BPL698</strain>
    </source>
</reference>
<dbReference type="EMBL" id="JAGFNK010000040">
    <property type="protein sequence ID" value="KAI9510540.1"/>
    <property type="molecule type" value="Genomic_DNA"/>
</dbReference>
<comment type="caution">
    <text evidence="1">The sequence shown here is derived from an EMBL/GenBank/DDBJ whole genome shotgun (WGS) entry which is preliminary data.</text>
</comment>